<keyword evidence="3" id="KW-1185">Reference proteome</keyword>
<dbReference type="PANTHER" id="PTHR38446">
    <property type="entry name" value="BLL0914 PROTEIN"/>
    <property type="match status" value="1"/>
</dbReference>
<dbReference type="EMBL" id="FNPZ01000001">
    <property type="protein sequence ID" value="SDY85391.1"/>
    <property type="molecule type" value="Genomic_DNA"/>
</dbReference>
<dbReference type="Pfam" id="PF06993">
    <property type="entry name" value="DUF1304"/>
    <property type="match status" value="1"/>
</dbReference>
<organism evidence="2 3">
    <name type="scientific">Herbiconiux ginsengi</name>
    <dbReference type="NCBI Taxonomy" id="381665"/>
    <lineage>
        <taxon>Bacteria</taxon>
        <taxon>Bacillati</taxon>
        <taxon>Actinomycetota</taxon>
        <taxon>Actinomycetes</taxon>
        <taxon>Micrococcales</taxon>
        <taxon>Microbacteriaceae</taxon>
        <taxon>Herbiconiux</taxon>
    </lineage>
</organism>
<reference evidence="2 3" key="1">
    <citation type="submission" date="2016-10" db="EMBL/GenBank/DDBJ databases">
        <authorList>
            <person name="de Groot N.N."/>
        </authorList>
    </citation>
    <scope>NUCLEOTIDE SEQUENCE [LARGE SCALE GENOMIC DNA]</scope>
    <source>
        <strain evidence="2 3">CGMCC 4.3491</strain>
    </source>
</reference>
<keyword evidence="1" id="KW-0812">Transmembrane</keyword>
<dbReference type="Proteomes" id="UP000198891">
    <property type="component" value="Unassembled WGS sequence"/>
</dbReference>
<keyword evidence="1" id="KW-1133">Transmembrane helix</keyword>
<sequence length="129" mass="13790">MAIVASVLVGLAALLHVYIWYMESVRWRTPAIWKRFGLASQADADTTAPLAYNQGFYNLFLAVGAALGVILYWTDARDAGFALAVFSAGSMFAAAVVLLSTGRSRLRAAATQGTLPLLGVVFFLLALAF</sequence>
<evidence type="ECO:0000313" key="3">
    <source>
        <dbReference type="Proteomes" id="UP000198891"/>
    </source>
</evidence>
<gene>
    <name evidence="2" type="ORF">SAMN05216554_1751</name>
</gene>
<keyword evidence="1" id="KW-0472">Membrane</keyword>
<protein>
    <submittedName>
        <fullName evidence="2">Putative membrane protein</fullName>
    </submittedName>
</protein>
<feature type="transmembrane region" description="Helical" evidence="1">
    <location>
        <begin position="6"/>
        <end position="25"/>
    </location>
</feature>
<feature type="transmembrane region" description="Helical" evidence="1">
    <location>
        <begin position="79"/>
        <end position="99"/>
    </location>
</feature>
<feature type="transmembrane region" description="Helical" evidence="1">
    <location>
        <begin position="106"/>
        <end position="128"/>
    </location>
</feature>
<proteinExistence type="predicted"/>
<dbReference type="OrthoDB" id="9803832at2"/>
<dbReference type="PANTHER" id="PTHR38446:SF1">
    <property type="entry name" value="BLL0914 PROTEIN"/>
    <property type="match status" value="1"/>
</dbReference>
<evidence type="ECO:0000313" key="2">
    <source>
        <dbReference type="EMBL" id="SDY85391.1"/>
    </source>
</evidence>
<name>A0A1H3N8W2_9MICO</name>
<accession>A0A1H3N8W2</accession>
<dbReference type="RefSeq" id="WP_092551480.1">
    <property type="nucleotide sequence ID" value="NZ_FNPZ01000001.1"/>
</dbReference>
<dbReference type="AlphaFoldDB" id="A0A1H3N8W2"/>
<dbReference type="STRING" id="381665.SAMN05216554_1751"/>
<evidence type="ECO:0000256" key="1">
    <source>
        <dbReference type="SAM" id="Phobius"/>
    </source>
</evidence>
<feature type="transmembrane region" description="Helical" evidence="1">
    <location>
        <begin position="56"/>
        <end position="73"/>
    </location>
</feature>
<dbReference type="InterPro" id="IPR009732">
    <property type="entry name" value="DUF1304"/>
</dbReference>